<protein>
    <recommendedName>
        <fullName evidence="4">Protein snakeskin</fullName>
    </recommendedName>
</protein>
<dbReference type="PANTHER" id="PTHR36692:SF3">
    <property type="entry name" value="PROTEIN SNAKESKIN"/>
    <property type="match status" value="1"/>
</dbReference>
<feature type="transmembrane region" description="Helical" evidence="1">
    <location>
        <begin position="54"/>
        <end position="76"/>
    </location>
</feature>
<comment type="caution">
    <text evidence="2">The sequence shown here is derived from an EMBL/GenBank/DDBJ whole genome shotgun (WGS) entry which is preliminary data.</text>
</comment>
<evidence type="ECO:0000313" key="2">
    <source>
        <dbReference type="EMBL" id="KAJ8980133.1"/>
    </source>
</evidence>
<accession>A0ABQ9JPD6</accession>
<organism evidence="2 3">
    <name type="scientific">Molorchus minor</name>
    <dbReference type="NCBI Taxonomy" id="1323400"/>
    <lineage>
        <taxon>Eukaryota</taxon>
        <taxon>Metazoa</taxon>
        <taxon>Ecdysozoa</taxon>
        <taxon>Arthropoda</taxon>
        <taxon>Hexapoda</taxon>
        <taxon>Insecta</taxon>
        <taxon>Pterygota</taxon>
        <taxon>Neoptera</taxon>
        <taxon>Endopterygota</taxon>
        <taxon>Coleoptera</taxon>
        <taxon>Polyphaga</taxon>
        <taxon>Cucujiformia</taxon>
        <taxon>Chrysomeloidea</taxon>
        <taxon>Cerambycidae</taxon>
        <taxon>Lamiinae</taxon>
        <taxon>Monochamini</taxon>
        <taxon>Molorchus</taxon>
    </lineage>
</organism>
<feature type="transmembrane region" description="Helical" evidence="1">
    <location>
        <begin position="129"/>
        <end position="154"/>
    </location>
</feature>
<gene>
    <name evidence="2" type="ORF">NQ317_009192</name>
</gene>
<keyword evidence="1" id="KW-1133">Transmembrane helix</keyword>
<reference evidence="2" key="1">
    <citation type="journal article" date="2023" name="Insect Mol. Biol.">
        <title>Genome sequencing provides insights into the evolution of gene families encoding plant cell wall-degrading enzymes in longhorned beetles.</title>
        <authorList>
            <person name="Shin N.R."/>
            <person name="Okamura Y."/>
            <person name="Kirsch R."/>
            <person name="Pauchet Y."/>
        </authorList>
    </citation>
    <scope>NUCLEOTIDE SEQUENCE</scope>
    <source>
        <strain evidence="2">MMC_N1</strain>
    </source>
</reference>
<feature type="transmembrane region" description="Helical" evidence="1">
    <location>
        <begin position="88"/>
        <end position="109"/>
    </location>
</feature>
<sequence>MTSIETVGSVVIKLLKLVLNLIILILYRTGYHGGFLGVGGTWNLNEEKSPDAEIVASGVFVGYMVYTLVSLVSLCFASGDHKNSFTDILMNIVGVFLWVAVGATALHYWQGYLQENKYQHADSERQVGLAVGSLCIINGAAYIIDSVLGIIFLVKTKMQ</sequence>
<evidence type="ECO:0008006" key="4">
    <source>
        <dbReference type="Google" id="ProtNLM"/>
    </source>
</evidence>
<dbReference type="InterPro" id="IPR038976">
    <property type="entry name" value="Ssk"/>
</dbReference>
<evidence type="ECO:0000256" key="1">
    <source>
        <dbReference type="SAM" id="Phobius"/>
    </source>
</evidence>
<name>A0ABQ9JPD6_9CUCU</name>
<dbReference type="Proteomes" id="UP001162164">
    <property type="component" value="Unassembled WGS sequence"/>
</dbReference>
<dbReference type="EMBL" id="JAPWTJ010000284">
    <property type="protein sequence ID" value="KAJ8980133.1"/>
    <property type="molecule type" value="Genomic_DNA"/>
</dbReference>
<keyword evidence="1" id="KW-0812">Transmembrane</keyword>
<proteinExistence type="predicted"/>
<keyword evidence="1" id="KW-0472">Membrane</keyword>
<evidence type="ECO:0000313" key="3">
    <source>
        <dbReference type="Proteomes" id="UP001162164"/>
    </source>
</evidence>
<dbReference type="PANTHER" id="PTHR36692">
    <property type="entry name" value="PROTEIN SNAKESKIN"/>
    <property type="match status" value="1"/>
</dbReference>
<keyword evidence="3" id="KW-1185">Reference proteome</keyword>